<organism evidence="1">
    <name type="scientific">Anguilla anguilla</name>
    <name type="common">European freshwater eel</name>
    <name type="synonym">Muraena anguilla</name>
    <dbReference type="NCBI Taxonomy" id="7936"/>
    <lineage>
        <taxon>Eukaryota</taxon>
        <taxon>Metazoa</taxon>
        <taxon>Chordata</taxon>
        <taxon>Craniata</taxon>
        <taxon>Vertebrata</taxon>
        <taxon>Euteleostomi</taxon>
        <taxon>Actinopterygii</taxon>
        <taxon>Neopterygii</taxon>
        <taxon>Teleostei</taxon>
        <taxon>Anguilliformes</taxon>
        <taxon>Anguillidae</taxon>
        <taxon>Anguilla</taxon>
    </lineage>
</organism>
<evidence type="ECO:0000313" key="1">
    <source>
        <dbReference type="EMBL" id="JAH97413.1"/>
    </source>
</evidence>
<dbReference type="EMBL" id="GBXM01011164">
    <property type="protein sequence ID" value="JAH97413.1"/>
    <property type="molecule type" value="Transcribed_RNA"/>
</dbReference>
<reference evidence="1" key="2">
    <citation type="journal article" date="2015" name="Fish Shellfish Immunol.">
        <title>Early steps in the European eel (Anguilla anguilla)-Vibrio vulnificus interaction in the gills: Role of the RtxA13 toxin.</title>
        <authorList>
            <person name="Callol A."/>
            <person name="Pajuelo D."/>
            <person name="Ebbesson L."/>
            <person name="Teles M."/>
            <person name="MacKenzie S."/>
            <person name="Amaro C."/>
        </authorList>
    </citation>
    <scope>NUCLEOTIDE SEQUENCE</scope>
</reference>
<reference evidence="1" key="1">
    <citation type="submission" date="2014-11" db="EMBL/GenBank/DDBJ databases">
        <authorList>
            <person name="Amaro Gonzalez C."/>
        </authorList>
    </citation>
    <scope>NUCLEOTIDE SEQUENCE</scope>
</reference>
<proteinExistence type="predicted"/>
<sequence length="63" mass="7278">MIVREIRVCSQLQYGRTAAVQKSQCSIINLFTTVVICSVLLHGEERATKRQQKYLHIYLLRAV</sequence>
<protein>
    <submittedName>
        <fullName evidence="1">Uncharacterized protein</fullName>
    </submittedName>
</protein>
<dbReference type="AlphaFoldDB" id="A0A0E9X6V2"/>
<accession>A0A0E9X6V2</accession>
<name>A0A0E9X6V2_ANGAN</name>